<dbReference type="Proteomes" id="UP001500540">
    <property type="component" value="Unassembled WGS sequence"/>
</dbReference>
<name>A0ABP7GUD1_9MICO</name>
<dbReference type="RefSeq" id="WP_344784306.1">
    <property type="nucleotide sequence ID" value="NZ_BAABAF010000009.1"/>
</dbReference>
<comment type="caution">
    <text evidence="1">The sequence shown here is derived from an EMBL/GenBank/DDBJ whole genome shotgun (WGS) entry which is preliminary data.</text>
</comment>
<proteinExistence type="predicted"/>
<protein>
    <submittedName>
        <fullName evidence="1">Uncharacterized protein</fullName>
    </submittedName>
</protein>
<dbReference type="EMBL" id="BAABAF010000009">
    <property type="protein sequence ID" value="GAA3772746.1"/>
    <property type="molecule type" value="Genomic_DNA"/>
</dbReference>
<evidence type="ECO:0000313" key="2">
    <source>
        <dbReference type="Proteomes" id="UP001500540"/>
    </source>
</evidence>
<organism evidence="1 2">
    <name type="scientific">Microbacterium kribbense</name>
    <dbReference type="NCBI Taxonomy" id="433645"/>
    <lineage>
        <taxon>Bacteria</taxon>
        <taxon>Bacillati</taxon>
        <taxon>Actinomycetota</taxon>
        <taxon>Actinomycetes</taxon>
        <taxon>Micrococcales</taxon>
        <taxon>Microbacteriaceae</taxon>
        <taxon>Microbacterium</taxon>
    </lineage>
</organism>
<sequence>MRIFIGVLPEGGGTEGIHVVGTSELRRLPANLLESNPTTLAADLNPHEINQAVTDGAVHVVSQNSSNPTVTAINP</sequence>
<accession>A0ABP7GUD1</accession>
<evidence type="ECO:0000313" key="1">
    <source>
        <dbReference type="EMBL" id="GAA3772746.1"/>
    </source>
</evidence>
<gene>
    <name evidence="1" type="ORF">GCM10022240_25950</name>
</gene>
<reference evidence="2" key="1">
    <citation type="journal article" date="2019" name="Int. J. Syst. Evol. Microbiol.">
        <title>The Global Catalogue of Microorganisms (GCM) 10K type strain sequencing project: providing services to taxonomists for standard genome sequencing and annotation.</title>
        <authorList>
            <consortium name="The Broad Institute Genomics Platform"/>
            <consortium name="The Broad Institute Genome Sequencing Center for Infectious Disease"/>
            <person name="Wu L."/>
            <person name="Ma J."/>
        </authorList>
    </citation>
    <scope>NUCLEOTIDE SEQUENCE [LARGE SCALE GENOMIC DNA]</scope>
    <source>
        <strain evidence="2">JCM 16950</strain>
    </source>
</reference>
<keyword evidence="2" id="KW-1185">Reference proteome</keyword>